<reference evidence="2" key="1">
    <citation type="journal article" date="2023" name="G3 (Bethesda)">
        <title>Genome assembly and association tests identify interacting loci associated with vigor, precocity, and sex in interspecific pistachio rootstocks.</title>
        <authorList>
            <person name="Palmer W."/>
            <person name="Jacygrad E."/>
            <person name="Sagayaradj S."/>
            <person name="Cavanaugh K."/>
            <person name="Han R."/>
            <person name="Bertier L."/>
            <person name="Beede B."/>
            <person name="Kafkas S."/>
            <person name="Golino D."/>
            <person name="Preece J."/>
            <person name="Michelmore R."/>
        </authorList>
    </citation>
    <scope>NUCLEOTIDE SEQUENCE [LARGE SCALE GENOMIC DNA]</scope>
</reference>
<comment type="caution">
    <text evidence="1">The sequence shown here is derived from an EMBL/GenBank/DDBJ whole genome shotgun (WGS) entry which is preliminary data.</text>
</comment>
<dbReference type="EMBL" id="CM047909">
    <property type="protein sequence ID" value="KAJ0079840.1"/>
    <property type="molecule type" value="Genomic_DNA"/>
</dbReference>
<protein>
    <submittedName>
        <fullName evidence="1">Uncharacterized protein</fullName>
    </submittedName>
</protein>
<evidence type="ECO:0000313" key="2">
    <source>
        <dbReference type="Proteomes" id="UP001164250"/>
    </source>
</evidence>
<proteinExistence type="predicted"/>
<evidence type="ECO:0000313" key="1">
    <source>
        <dbReference type="EMBL" id="KAJ0079840.1"/>
    </source>
</evidence>
<organism evidence="1 2">
    <name type="scientific">Pistacia atlantica</name>
    <dbReference type="NCBI Taxonomy" id="434234"/>
    <lineage>
        <taxon>Eukaryota</taxon>
        <taxon>Viridiplantae</taxon>
        <taxon>Streptophyta</taxon>
        <taxon>Embryophyta</taxon>
        <taxon>Tracheophyta</taxon>
        <taxon>Spermatophyta</taxon>
        <taxon>Magnoliopsida</taxon>
        <taxon>eudicotyledons</taxon>
        <taxon>Gunneridae</taxon>
        <taxon>Pentapetalae</taxon>
        <taxon>rosids</taxon>
        <taxon>malvids</taxon>
        <taxon>Sapindales</taxon>
        <taxon>Anacardiaceae</taxon>
        <taxon>Pistacia</taxon>
    </lineage>
</organism>
<sequence>MAKKMKRQSRLQSGPFPSSTPPLVCSMTTLAYRRQHAAQEITSTTYQSLIMQ</sequence>
<dbReference type="Proteomes" id="UP001164250">
    <property type="component" value="Chromosome 13"/>
</dbReference>
<gene>
    <name evidence="1" type="ORF">Patl1_22294</name>
</gene>
<accession>A0ACC0ZYT9</accession>
<keyword evidence="2" id="KW-1185">Reference proteome</keyword>
<name>A0ACC0ZYT9_9ROSI</name>